<dbReference type="Proteomes" id="UP000011087">
    <property type="component" value="Unassembled WGS sequence"/>
</dbReference>
<reference evidence="2 4" key="1">
    <citation type="journal article" date="2012" name="Nature">
        <title>Algal genomes reveal evolutionary mosaicism and the fate of nucleomorphs.</title>
        <authorList>
            <consortium name="DOE Joint Genome Institute"/>
            <person name="Curtis B.A."/>
            <person name="Tanifuji G."/>
            <person name="Burki F."/>
            <person name="Gruber A."/>
            <person name="Irimia M."/>
            <person name="Maruyama S."/>
            <person name="Arias M.C."/>
            <person name="Ball S.G."/>
            <person name="Gile G.H."/>
            <person name="Hirakawa Y."/>
            <person name="Hopkins J.F."/>
            <person name="Kuo A."/>
            <person name="Rensing S.A."/>
            <person name="Schmutz J."/>
            <person name="Symeonidi A."/>
            <person name="Elias M."/>
            <person name="Eveleigh R.J."/>
            <person name="Herman E.K."/>
            <person name="Klute M.J."/>
            <person name="Nakayama T."/>
            <person name="Obornik M."/>
            <person name="Reyes-Prieto A."/>
            <person name="Armbrust E.V."/>
            <person name="Aves S.J."/>
            <person name="Beiko R.G."/>
            <person name="Coutinho P."/>
            <person name="Dacks J.B."/>
            <person name="Durnford D.G."/>
            <person name="Fast N.M."/>
            <person name="Green B.R."/>
            <person name="Grisdale C.J."/>
            <person name="Hempel F."/>
            <person name="Henrissat B."/>
            <person name="Hoppner M.P."/>
            <person name="Ishida K."/>
            <person name="Kim E."/>
            <person name="Koreny L."/>
            <person name="Kroth P.G."/>
            <person name="Liu Y."/>
            <person name="Malik S.B."/>
            <person name="Maier U.G."/>
            <person name="McRose D."/>
            <person name="Mock T."/>
            <person name="Neilson J.A."/>
            <person name="Onodera N.T."/>
            <person name="Poole A.M."/>
            <person name="Pritham E.J."/>
            <person name="Richards T.A."/>
            <person name="Rocap G."/>
            <person name="Roy S.W."/>
            <person name="Sarai C."/>
            <person name="Schaack S."/>
            <person name="Shirato S."/>
            <person name="Slamovits C.H."/>
            <person name="Spencer D.F."/>
            <person name="Suzuki S."/>
            <person name="Worden A.Z."/>
            <person name="Zauner S."/>
            <person name="Barry K."/>
            <person name="Bell C."/>
            <person name="Bharti A.K."/>
            <person name="Crow J.A."/>
            <person name="Grimwood J."/>
            <person name="Kramer R."/>
            <person name="Lindquist E."/>
            <person name="Lucas S."/>
            <person name="Salamov A."/>
            <person name="McFadden G.I."/>
            <person name="Lane C.E."/>
            <person name="Keeling P.J."/>
            <person name="Gray M.W."/>
            <person name="Grigoriev I.V."/>
            <person name="Archibald J.M."/>
        </authorList>
    </citation>
    <scope>NUCLEOTIDE SEQUENCE</scope>
    <source>
        <strain evidence="2 4">CCMP2712</strain>
    </source>
</reference>
<organism evidence="2">
    <name type="scientific">Guillardia theta (strain CCMP2712)</name>
    <name type="common">Cryptophyte</name>
    <dbReference type="NCBI Taxonomy" id="905079"/>
    <lineage>
        <taxon>Eukaryota</taxon>
        <taxon>Cryptophyceae</taxon>
        <taxon>Pyrenomonadales</taxon>
        <taxon>Geminigeraceae</taxon>
        <taxon>Guillardia</taxon>
    </lineage>
</organism>
<reference evidence="4" key="2">
    <citation type="submission" date="2012-11" db="EMBL/GenBank/DDBJ databases">
        <authorList>
            <person name="Kuo A."/>
            <person name="Curtis B.A."/>
            <person name="Tanifuji G."/>
            <person name="Burki F."/>
            <person name="Gruber A."/>
            <person name="Irimia M."/>
            <person name="Maruyama S."/>
            <person name="Arias M.C."/>
            <person name="Ball S.G."/>
            <person name="Gile G.H."/>
            <person name="Hirakawa Y."/>
            <person name="Hopkins J.F."/>
            <person name="Rensing S.A."/>
            <person name="Schmutz J."/>
            <person name="Symeonidi A."/>
            <person name="Elias M."/>
            <person name="Eveleigh R.J."/>
            <person name="Herman E.K."/>
            <person name="Klute M.J."/>
            <person name="Nakayama T."/>
            <person name="Obornik M."/>
            <person name="Reyes-Prieto A."/>
            <person name="Armbrust E.V."/>
            <person name="Aves S.J."/>
            <person name="Beiko R.G."/>
            <person name="Coutinho P."/>
            <person name="Dacks J.B."/>
            <person name="Durnford D.G."/>
            <person name="Fast N.M."/>
            <person name="Green B.R."/>
            <person name="Grisdale C."/>
            <person name="Hempe F."/>
            <person name="Henrissat B."/>
            <person name="Hoppner M.P."/>
            <person name="Ishida K.-I."/>
            <person name="Kim E."/>
            <person name="Koreny L."/>
            <person name="Kroth P.G."/>
            <person name="Liu Y."/>
            <person name="Malik S.-B."/>
            <person name="Maier U.G."/>
            <person name="McRose D."/>
            <person name="Mock T."/>
            <person name="Neilson J.A."/>
            <person name="Onodera N.T."/>
            <person name="Poole A.M."/>
            <person name="Pritham E.J."/>
            <person name="Richards T.A."/>
            <person name="Rocap G."/>
            <person name="Roy S.W."/>
            <person name="Sarai C."/>
            <person name="Schaack S."/>
            <person name="Shirato S."/>
            <person name="Slamovits C.H."/>
            <person name="Spencer D.F."/>
            <person name="Suzuki S."/>
            <person name="Worden A.Z."/>
            <person name="Zauner S."/>
            <person name="Barry K."/>
            <person name="Bell C."/>
            <person name="Bharti A.K."/>
            <person name="Crow J.A."/>
            <person name="Grimwood J."/>
            <person name="Kramer R."/>
            <person name="Lindquist E."/>
            <person name="Lucas S."/>
            <person name="Salamov A."/>
            <person name="McFadden G.I."/>
            <person name="Lane C.E."/>
            <person name="Keeling P.J."/>
            <person name="Gray M.W."/>
            <person name="Grigoriev I.V."/>
            <person name="Archibald J.M."/>
        </authorList>
    </citation>
    <scope>NUCLEOTIDE SEQUENCE</scope>
    <source>
        <strain evidence="4">CCMP2712</strain>
    </source>
</reference>
<proteinExistence type="predicted"/>
<protein>
    <submittedName>
        <fullName evidence="2 3">Uncharacterized protein</fullName>
    </submittedName>
</protein>
<evidence type="ECO:0000313" key="4">
    <source>
        <dbReference type="Proteomes" id="UP000011087"/>
    </source>
</evidence>
<sequence>MNLMSYLEYLFGGILSADLSDVYGRKWYDTPEGKHYLERKRKALEYAKQSESNAYAVSYFGVSPADFDEIERVRKEQNEVLKRAGLSQIRKPESSSSVDSMTEWAMKAHDMVQRGQPMDFSNYTNVTRDTLDYIPKFLRKMKIPRSECRKLDSQLDDDDDPLWSFSSDPVDVNQTVSE</sequence>
<evidence type="ECO:0000313" key="2">
    <source>
        <dbReference type="EMBL" id="EKX38109.1"/>
    </source>
</evidence>
<dbReference type="PaxDb" id="55529-EKX38109"/>
<evidence type="ECO:0000256" key="1">
    <source>
        <dbReference type="SAM" id="MobiDB-lite"/>
    </source>
</evidence>
<dbReference type="RefSeq" id="XP_005825089.1">
    <property type="nucleotide sequence ID" value="XM_005825032.1"/>
</dbReference>
<dbReference type="HOGENOM" id="CLU_1513351_0_0_1"/>
<dbReference type="EMBL" id="JH993051">
    <property type="protein sequence ID" value="EKX38109.1"/>
    <property type="molecule type" value="Genomic_DNA"/>
</dbReference>
<feature type="region of interest" description="Disordered" evidence="1">
    <location>
        <begin position="152"/>
        <end position="178"/>
    </location>
</feature>
<dbReference type="EnsemblProtists" id="EKX38109">
    <property type="protein sequence ID" value="EKX38109"/>
    <property type="gene ID" value="GUITHDRAFT_115663"/>
</dbReference>
<reference evidence="3" key="3">
    <citation type="submission" date="2016-03" db="UniProtKB">
        <authorList>
            <consortium name="EnsemblProtists"/>
        </authorList>
    </citation>
    <scope>IDENTIFICATION</scope>
</reference>
<gene>
    <name evidence="2" type="ORF">GUITHDRAFT_115663</name>
</gene>
<evidence type="ECO:0000313" key="3">
    <source>
        <dbReference type="EnsemblProtists" id="EKX38109"/>
    </source>
</evidence>
<accession>L1IQE6</accession>
<dbReference type="GeneID" id="17294881"/>
<dbReference type="KEGG" id="gtt:GUITHDRAFT_115663"/>
<keyword evidence="4" id="KW-1185">Reference proteome</keyword>
<name>L1IQE6_GUITC</name>
<dbReference type="AlphaFoldDB" id="L1IQE6"/>